<evidence type="ECO:0000313" key="1">
    <source>
        <dbReference type="EMBL" id="RCW78834.1"/>
    </source>
</evidence>
<dbReference type="RefSeq" id="WP_114432445.1">
    <property type="nucleotide sequence ID" value="NZ_QPJM01000021.1"/>
</dbReference>
<name>A0A368YL05_9HYPH</name>
<reference evidence="1 2" key="1">
    <citation type="submission" date="2018-07" db="EMBL/GenBank/DDBJ databases">
        <title>Genomic Encyclopedia of Type Strains, Phase III (KMG-III): the genomes of soil and plant-associated and newly described type strains.</title>
        <authorList>
            <person name="Whitman W."/>
        </authorList>
    </citation>
    <scope>NUCLEOTIDE SEQUENCE [LARGE SCALE GENOMIC DNA]</scope>
    <source>
        <strain evidence="1 2">31-25a</strain>
    </source>
</reference>
<comment type="caution">
    <text evidence="1">The sequence shown here is derived from an EMBL/GenBank/DDBJ whole genome shotgun (WGS) entry which is preliminary data.</text>
</comment>
<sequence length="67" mass="7656">MRWTKGEPEPAMTDPILVTHKEHGLMLATWQEHRGSYIGVKAKGDTHAPFFHMVIEPGVITKWFKPS</sequence>
<dbReference type="AlphaFoldDB" id="A0A368YL05"/>
<dbReference type="OrthoDB" id="8451872at2"/>
<protein>
    <submittedName>
        <fullName evidence="1">Uncharacterized protein</fullName>
    </submittedName>
</protein>
<dbReference type="EMBL" id="QPJM01000021">
    <property type="protein sequence ID" value="RCW78834.1"/>
    <property type="molecule type" value="Genomic_DNA"/>
</dbReference>
<proteinExistence type="predicted"/>
<organism evidence="1 2">
    <name type="scientific">Phyllobacterium bourgognense</name>
    <dbReference type="NCBI Taxonomy" id="314236"/>
    <lineage>
        <taxon>Bacteria</taxon>
        <taxon>Pseudomonadati</taxon>
        <taxon>Pseudomonadota</taxon>
        <taxon>Alphaproteobacteria</taxon>
        <taxon>Hyphomicrobiales</taxon>
        <taxon>Phyllobacteriaceae</taxon>
        <taxon>Phyllobacterium</taxon>
    </lineage>
</organism>
<evidence type="ECO:0000313" key="2">
    <source>
        <dbReference type="Proteomes" id="UP000253324"/>
    </source>
</evidence>
<keyword evidence="2" id="KW-1185">Reference proteome</keyword>
<accession>A0A368YL05</accession>
<gene>
    <name evidence="1" type="ORF">C7476_12120</name>
</gene>
<dbReference type="Proteomes" id="UP000253324">
    <property type="component" value="Unassembled WGS sequence"/>
</dbReference>